<dbReference type="Proteomes" id="UP000034034">
    <property type="component" value="Chromosome"/>
</dbReference>
<keyword evidence="2" id="KW-1185">Reference proteome</keyword>
<dbReference type="Pfam" id="PF12900">
    <property type="entry name" value="Pyridox_ox_2"/>
    <property type="match status" value="1"/>
</dbReference>
<dbReference type="EMBL" id="CP009922">
    <property type="protein sequence ID" value="AKG46805.1"/>
    <property type="molecule type" value="Genomic_DNA"/>
</dbReference>
<dbReference type="KEGG" id="sxi:SXIM_54210"/>
<reference evidence="1" key="1">
    <citation type="submission" date="2019-08" db="EMBL/GenBank/DDBJ databases">
        <title>Complete genome sequence of a mangrove-derived Streptomyces xiamenensis.</title>
        <authorList>
            <person name="Xu J."/>
        </authorList>
    </citation>
    <scope>NUCLEOTIDE SEQUENCE</scope>
    <source>
        <strain evidence="1">318</strain>
    </source>
</reference>
<dbReference type="GO" id="GO:0003677">
    <property type="term" value="F:DNA binding"/>
    <property type="evidence" value="ECO:0007669"/>
    <property type="project" value="UniProtKB-KW"/>
</dbReference>
<evidence type="ECO:0000313" key="2">
    <source>
        <dbReference type="Proteomes" id="UP000034034"/>
    </source>
</evidence>
<name>A0A0F7G0T3_9ACTN</name>
<proteinExistence type="predicted"/>
<dbReference type="InterPro" id="IPR012349">
    <property type="entry name" value="Split_barrel_FMN-bd"/>
</dbReference>
<sequence>MAERAGFAEEYLAHVEESPDVIPGTASLLRLAGALRTSVAELLGGTADLPPGLGQAGHHPELVELSEQECRDRLSGHGVGRVALYTEHGPAVVPVNYTAVDGSVVYRTAHGSTPGQAVGQEVAFEVDRIDEAMSEGWSVLLVGHAIQAGATAEGSRDLEEEAGSAPWAGGEREVWVRIEPERITGRRIQVR</sequence>
<dbReference type="InterPro" id="IPR024747">
    <property type="entry name" value="Pyridox_Oxase-rel"/>
</dbReference>
<dbReference type="STRING" id="408015.SXIM_54210"/>
<evidence type="ECO:0000313" key="1">
    <source>
        <dbReference type="EMBL" id="AKG46805.1"/>
    </source>
</evidence>
<dbReference type="SUPFAM" id="SSF50475">
    <property type="entry name" value="FMN-binding split barrel"/>
    <property type="match status" value="1"/>
</dbReference>
<gene>
    <name evidence="1" type="ORF">SXIM_54210</name>
</gene>
<dbReference type="AlphaFoldDB" id="A0A0F7G0T3"/>
<dbReference type="Gene3D" id="2.30.110.10">
    <property type="entry name" value="Electron Transport, Fmn-binding Protein, Chain A"/>
    <property type="match status" value="1"/>
</dbReference>
<accession>A0A0F7G0T3</accession>
<keyword evidence="1" id="KW-0238">DNA-binding</keyword>
<protein>
    <submittedName>
        <fullName evidence="1">DNA-binding helix-turn-helix protein</fullName>
    </submittedName>
</protein>
<organism evidence="1 2">
    <name type="scientific">Streptomyces xiamenensis</name>
    <dbReference type="NCBI Taxonomy" id="408015"/>
    <lineage>
        <taxon>Bacteria</taxon>
        <taxon>Bacillati</taxon>
        <taxon>Actinomycetota</taxon>
        <taxon>Actinomycetes</taxon>
        <taxon>Kitasatosporales</taxon>
        <taxon>Streptomycetaceae</taxon>
        <taxon>Streptomyces</taxon>
    </lineage>
</organism>
<dbReference type="PATRIC" id="fig|408015.6.peg.5486"/>
<dbReference type="HOGENOM" id="CLU_078523_0_0_11"/>